<dbReference type="InterPro" id="IPR036894">
    <property type="entry name" value="YbaB-like_sf"/>
</dbReference>
<reference evidence="2 3" key="1">
    <citation type="submission" date="2024-09" db="EMBL/GenBank/DDBJ databases">
        <authorList>
            <person name="Sun Q."/>
            <person name="Mori K."/>
        </authorList>
    </citation>
    <scope>NUCLEOTIDE SEQUENCE [LARGE SCALE GENOMIC DNA]</scope>
    <source>
        <strain evidence="2 3">TBRC 7907</strain>
    </source>
</reference>
<dbReference type="SUPFAM" id="SSF82607">
    <property type="entry name" value="YbaB-like"/>
    <property type="match status" value="1"/>
</dbReference>
<name>A0ABV5ZUW8_9PSEU</name>
<gene>
    <name evidence="2" type="ORF">ACFFQA_12090</name>
</gene>
<dbReference type="EMBL" id="JBHLZU010000010">
    <property type="protein sequence ID" value="MFB9904672.1"/>
    <property type="molecule type" value="Genomic_DNA"/>
</dbReference>
<feature type="compositionally biased region" description="Acidic residues" evidence="1">
    <location>
        <begin position="135"/>
        <end position="144"/>
    </location>
</feature>
<accession>A0ABV5ZUW8</accession>
<proteinExistence type="predicted"/>
<dbReference type="RefSeq" id="WP_377851875.1">
    <property type="nucleotide sequence ID" value="NZ_JBHLZU010000010.1"/>
</dbReference>
<dbReference type="Proteomes" id="UP001589693">
    <property type="component" value="Unassembled WGS sequence"/>
</dbReference>
<organism evidence="2 3">
    <name type="scientific">Allokutzneria oryzae</name>
    <dbReference type="NCBI Taxonomy" id="1378989"/>
    <lineage>
        <taxon>Bacteria</taxon>
        <taxon>Bacillati</taxon>
        <taxon>Actinomycetota</taxon>
        <taxon>Actinomycetes</taxon>
        <taxon>Pseudonocardiales</taxon>
        <taxon>Pseudonocardiaceae</taxon>
        <taxon>Allokutzneria</taxon>
    </lineage>
</organism>
<keyword evidence="3" id="KW-1185">Reference proteome</keyword>
<dbReference type="Gene3D" id="3.30.1310.10">
    <property type="entry name" value="Nucleoid-associated protein YbaB-like domain"/>
    <property type="match status" value="1"/>
</dbReference>
<protein>
    <submittedName>
        <fullName evidence="2">YbaB/EbfC family nucleoid-associated protein</fullName>
    </submittedName>
</protein>
<evidence type="ECO:0000256" key="1">
    <source>
        <dbReference type="SAM" id="MobiDB-lite"/>
    </source>
</evidence>
<dbReference type="InterPro" id="IPR004401">
    <property type="entry name" value="YbaB/EbfC"/>
</dbReference>
<evidence type="ECO:0000313" key="3">
    <source>
        <dbReference type="Proteomes" id="UP001589693"/>
    </source>
</evidence>
<sequence>MTVPEPSTAELIAAAEQRQLQAAEVERAMAAVTGTATGADGMVSATVTARGRLVGLRLHPDAVRLGPALGDAIVDVARRAADDAAQRSYNVLAPVLGDELTAAIEAMAGPVPERARTSESVPVSWAPMGTAGDSGGEEDEDDVLTFDASSLRSDR</sequence>
<evidence type="ECO:0000313" key="2">
    <source>
        <dbReference type="EMBL" id="MFB9904672.1"/>
    </source>
</evidence>
<comment type="caution">
    <text evidence="2">The sequence shown here is derived from an EMBL/GenBank/DDBJ whole genome shotgun (WGS) entry which is preliminary data.</text>
</comment>
<feature type="region of interest" description="Disordered" evidence="1">
    <location>
        <begin position="111"/>
        <end position="155"/>
    </location>
</feature>
<dbReference type="Pfam" id="PF02575">
    <property type="entry name" value="YbaB_DNA_bd"/>
    <property type="match status" value="1"/>
</dbReference>